<dbReference type="eggNOG" id="ENOG5031Y8I">
    <property type="taxonomic scope" value="Bacteria"/>
</dbReference>
<keyword evidence="2" id="KW-1185">Reference proteome</keyword>
<dbReference type="Proteomes" id="UP000029080">
    <property type="component" value="Unassembled WGS sequence"/>
</dbReference>
<name>A0A087EEA7_9BIFI</name>
<accession>A0A087EEA7</accession>
<reference evidence="1 2" key="1">
    <citation type="submission" date="2014-03" db="EMBL/GenBank/DDBJ databases">
        <title>Genomics of Bifidobacteria.</title>
        <authorList>
            <person name="Ventura M."/>
            <person name="Milani C."/>
            <person name="Lugli G.A."/>
        </authorList>
    </citation>
    <scope>NUCLEOTIDE SEQUENCE [LARGE SCALE GENOMIC DNA]</scope>
    <source>
        <strain evidence="1 2">JCM 13495</strain>
    </source>
</reference>
<evidence type="ECO:0000313" key="2">
    <source>
        <dbReference type="Proteomes" id="UP000029080"/>
    </source>
</evidence>
<dbReference type="STRING" id="356829.BITS_0972"/>
<dbReference type="EMBL" id="JGZU01000009">
    <property type="protein sequence ID" value="KFJ06108.1"/>
    <property type="molecule type" value="Genomic_DNA"/>
</dbReference>
<protein>
    <submittedName>
        <fullName evidence="1">Uncharacterized protein</fullName>
    </submittedName>
</protein>
<evidence type="ECO:0000313" key="1">
    <source>
        <dbReference type="EMBL" id="KFJ06108.1"/>
    </source>
</evidence>
<organism evidence="1 2">
    <name type="scientific">Bifidobacterium tsurumiense</name>
    <dbReference type="NCBI Taxonomy" id="356829"/>
    <lineage>
        <taxon>Bacteria</taxon>
        <taxon>Bacillati</taxon>
        <taxon>Actinomycetota</taxon>
        <taxon>Actinomycetes</taxon>
        <taxon>Bifidobacteriales</taxon>
        <taxon>Bifidobacteriaceae</taxon>
        <taxon>Bifidobacterium</taxon>
    </lineage>
</organism>
<gene>
    <name evidence="1" type="ORF">BITS_0972</name>
</gene>
<dbReference type="RefSeq" id="WP_026641921.1">
    <property type="nucleotide sequence ID" value="NZ_JAXEUP010000036.1"/>
</dbReference>
<comment type="caution">
    <text evidence="1">The sequence shown here is derived from an EMBL/GenBank/DDBJ whole genome shotgun (WGS) entry which is preliminary data.</text>
</comment>
<sequence length="113" mass="12516">MNAISIVIIIAVSLAGLIIGLILGTMPMRNDALNERQRKIQQLLGILGIGLVLVLMIARQDAASWAVIIALALGVAIAVIPPVRSFLRTRFPVFDEERKPGVRRPEKQRTRRR</sequence>
<proteinExistence type="predicted"/>
<dbReference type="AlphaFoldDB" id="A0A087EEA7"/>